<proteinExistence type="predicted"/>
<organism evidence="2 3">
    <name type="scientific">Bifidobacterium imperatoris</name>
    <dbReference type="NCBI Taxonomy" id="2020965"/>
    <lineage>
        <taxon>Bacteria</taxon>
        <taxon>Bacillati</taxon>
        <taxon>Actinomycetota</taxon>
        <taxon>Actinomycetes</taxon>
        <taxon>Bifidobacteriales</taxon>
        <taxon>Bifidobacteriaceae</taxon>
        <taxon>Bifidobacterium</taxon>
    </lineage>
</organism>
<comment type="caution">
    <text evidence="2">The sequence shown here is derived from an EMBL/GenBank/DDBJ whole genome shotgun (WGS) entry which is preliminary data.</text>
</comment>
<dbReference type="EMBL" id="NMWV01000016">
    <property type="protein sequence ID" value="PLS24676.1"/>
    <property type="molecule type" value="Genomic_DNA"/>
</dbReference>
<reference evidence="2 3" key="1">
    <citation type="submission" date="2017-07" db="EMBL/GenBank/DDBJ databases">
        <title>Bifidobacterium novel species.</title>
        <authorList>
            <person name="Lugli G.A."/>
            <person name="Milani C."/>
            <person name="Duranti S."/>
            <person name="Mangifesta M."/>
        </authorList>
    </citation>
    <scope>NUCLEOTIDE SEQUENCE [LARGE SCALE GENOMIC DNA]</scope>
    <source>
        <strain evidence="2 3">45</strain>
    </source>
</reference>
<dbReference type="RefSeq" id="WP_242689625.1">
    <property type="nucleotide sequence ID" value="NZ_CP071591.1"/>
</dbReference>
<dbReference type="Proteomes" id="UP000234855">
    <property type="component" value="Unassembled WGS sequence"/>
</dbReference>
<keyword evidence="1" id="KW-0812">Transmembrane</keyword>
<keyword evidence="1" id="KW-1133">Transmembrane helix</keyword>
<feature type="transmembrane region" description="Helical" evidence="1">
    <location>
        <begin position="12"/>
        <end position="33"/>
    </location>
</feature>
<sequence>MGNRVWKDGGRVGTIITIVVVTALVVAGLWFAWTRYQSYSTVQNLSQRFSISFPKDARAIVSKEEESFHGDGYRYVKITADPEKVNDTILDDREYSSNRLSQESIRMVKEANTTLQLDLGTQLDDLYDQPHREINNESGTLIIIRDADSSEWHFFECLI</sequence>
<keyword evidence="1" id="KW-0472">Membrane</keyword>
<evidence type="ECO:0000313" key="2">
    <source>
        <dbReference type="EMBL" id="PLS24676.1"/>
    </source>
</evidence>
<evidence type="ECO:0000313" key="3">
    <source>
        <dbReference type="Proteomes" id="UP000234855"/>
    </source>
</evidence>
<evidence type="ECO:0000256" key="1">
    <source>
        <dbReference type="SAM" id="Phobius"/>
    </source>
</evidence>
<protein>
    <submittedName>
        <fullName evidence="2">Chaperone activity ATPase</fullName>
    </submittedName>
</protein>
<dbReference type="AlphaFoldDB" id="A0A2N5IRV1"/>
<accession>A0A2N5IRV1</accession>
<name>A0A2N5IRV1_9BIFI</name>
<gene>
    <name evidence="2" type="ORF">Tam1G_1264</name>
</gene>